<gene>
    <name evidence="2" type="ORF">MATL_G00173550</name>
</gene>
<feature type="region of interest" description="Disordered" evidence="1">
    <location>
        <begin position="1"/>
        <end position="68"/>
    </location>
</feature>
<proteinExistence type="predicted"/>
<reference evidence="2" key="1">
    <citation type="submission" date="2021-01" db="EMBL/GenBank/DDBJ databases">
        <authorList>
            <person name="Zahm M."/>
            <person name="Roques C."/>
            <person name="Cabau C."/>
            <person name="Klopp C."/>
            <person name="Donnadieu C."/>
            <person name="Jouanno E."/>
            <person name="Lampietro C."/>
            <person name="Louis A."/>
            <person name="Herpin A."/>
            <person name="Echchiki A."/>
            <person name="Berthelot C."/>
            <person name="Parey E."/>
            <person name="Roest-Crollius H."/>
            <person name="Braasch I."/>
            <person name="Postlethwait J."/>
            <person name="Bobe J."/>
            <person name="Montfort J."/>
            <person name="Bouchez O."/>
            <person name="Begum T."/>
            <person name="Mejri S."/>
            <person name="Adams A."/>
            <person name="Chen W.-J."/>
            <person name="Guiguen Y."/>
        </authorList>
    </citation>
    <scope>NUCLEOTIDE SEQUENCE</scope>
    <source>
        <strain evidence="2">YG-15Mar2019-1</strain>
        <tissue evidence="2">Brain</tissue>
    </source>
</reference>
<sequence>MSGVGGSPNGNCPVDRRSSGIGHQNAPGMIGRDETTSTRPSNVLRDPRAHPVQPLPPPVPRDRPKLRT</sequence>
<protein>
    <submittedName>
        <fullName evidence="2">Uncharacterized protein</fullName>
    </submittedName>
</protein>
<evidence type="ECO:0000313" key="2">
    <source>
        <dbReference type="EMBL" id="KAG7465176.1"/>
    </source>
</evidence>
<dbReference type="AlphaFoldDB" id="A0A9D3PTK8"/>
<keyword evidence="3" id="KW-1185">Reference proteome</keyword>
<evidence type="ECO:0000256" key="1">
    <source>
        <dbReference type="SAM" id="MobiDB-lite"/>
    </source>
</evidence>
<dbReference type="EMBL" id="JAFDVH010000014">
    <property type="protein sequence ID" value="KAG7465176.1"/>
    <property type="molecule type" value="Genomic_DNA"/>
</dbReference>
<organism evidence="2 3">
    <name type="scientific">Megalops atlanticus</name>
    <name type="common">Tarpon</name>
    <name type="synonym">Clupea gigantea</name>
    <dbReference type="NCBI Taxonomy" id="7932"/>
    <lineage>
        <taxon>Eukaryota</taxon>
        <taxon>Metazoa</taxon>
        <taxon>Chordata</taxon>
        <taxon>Craniata</taxon>
        <taxon>Vertebrata</taxon>
        <taxon>Euteleostomi</taxon>
        <taxon>Actinopterygii</taxon>
        <taxon>Neopterygii</taxon>
        <taxon>Teleostei</taxon>
        <taxon>Elopiformes</taxon>
        <taxon>Megalopidae</taxon>
        <taxon>Megalops</taxon>
    </lineage>
</organism>
<evidence type="ECO:0000313" key="3">
    <source>
        <dbReference type="Proteomes" id="UP001046870"/>
    </source>
</evidence>
<dbReference type="Proteomes" id="UP001046870">
    <property type="component" value="Chromosome 14"/>
</dbReference>
<comment type="caution">
    <text evidence="2">The sequence shown here is derived from an EMBL/GenBank/DDBJ whole genome shotgun (WGS) entry which is preliminary data.</text>
</comment>
<accession>A0A9D3PTK8</accession>
<name>A0A9D3PTK8_MEGAT</name>